<keyword evidence="2" id="KW-1185">Reference proteome</keyword>
<dbReference type="Proteomes" id="UP001497516">
    <property type="component" value="Chromosome 7"/>
</dbReference>
<dbReference type="EMBL" id="OZ034820">
    <property type="protein sequence ID" value="CAL1400037.1"/>
    <property type="molecule type" value="Genomic_DNA"/>
</dbReference>
<name>A0AAV2FPV5_9ROSI</name>
<sequence>MMLNDETKKSVAAEVYFRRTQSATSREDVDTGEGERTCSGCYNKMDSRPNLIWKAMIIKIKTAMAVKNCGLGVSISPDWRL</sequence>
<evidence type="ECO:0000313" key="2">
    <source>
        <dbReference type="Proteomes" id="UP001497516"/>
    </source>
</evidence>
<accession>A0AAV2FPV5</accession>
<dbReference type="AlphaFoldDB" id="A0AAV2FPV5"/>
<organism evidence="1 2">
    <name type="scientific">Linum trigynum</name>
    <dbReference type="NCBI Taxonomy" id="586398"/>
    <lineage>
        <taxon>Eukaryota</taxon>
        <taxon>Viridiplantae</taxon>
        <taxon>Streptophyta</taxon>
        <taxon>Embryophyta</taxon>
        <taxon>Tracheophyta</taxon>
        <taxon>Spermatophyta</taxon>
        <taxon>Magnoliopsida</taxon>
        <taxon>eudicotyledons</taxon>
        <taxon>Gunneridae</taxon>
        <taxon>Pentapetalae</taxon>
        <taxon>rosids</taxon>
        <taxon>fabids</taxon>
        <taxon>Malpighiales</taxon>
        <taxon>Linaceae</taxon>
        <taxon>Linum</taxon>
    </lineage>
</organism>
<proteinExistence type="predicted"/>
<protein>
    <submittedName>
        <fullName evidence="1">Uncharacterized protein</fullName>
    </submittedName>
</protein>
<gene>
    <name evidence="1" type="ORF">LTRI10_LOCUS40190</name>
</gene>
<reference evidence="1 2" key="1">
    <citation type="submission" date="2024-04" db="EMBL/GenBank/DDBJ databases">
        <authorList>
            <person name="Fracassetti M."/>
        </authorList>
    </citation>
    <scope>NUCLEOTIDE SEQUENCE [LARGE SCALE GENOMIC DNA]</scope>
</reference>
<evidence type="ECO:0000313" key="1">
    <source>
        <dbReference type="EMBL" id="CAL1400037.1"/>
    </source>
</evidence>